<organism evidence="3 5">
    <name type="scientific">Mycolicibacterium mageritense</name>
    <name type="common">Mycobacterium mageritense</name>
    <dbReference type="NCBI Taxonomy" id="53462"/>
    <lineage>
        <taxon>Bacteria</taxon>
        <taxon>Bacillati</taxon>
        <taxon>Actinomycetota</taxon>
        <taxon>Actinomycetes</taxon>
        <taxon>Mycobacteriales</taxon>
        <taxon>Mycobacteriaceae</taxon>
        <taxon>Mycolicibacterium</taxon>
    </lineage>
</organism>
<protein>
    <submittedName>
        <fullName evidence="3">Uncharacterized protein</fullName>
    </submittedName>
</protein>
<reference evidence="2 4" key="1">
    <citation type="journal article" date="2019" name="Emerg. Microbes Infect.">
        <title>Comprehensive subspecies identification of 175 nontuberculous mycobacteria species based on 7547 genomic profiles.</title>
        <authorList>
            <person name="Matsumoto Y."/>
            <person name="Kinjo T."/>
            <person name="Motooka D."/>
            <person name="Nabeya D."/>
            <person name="Jung N."/>
            <person name="Uechi K."/>
            <person name="Horii T."/>
            <person name="Iida T."/>
            <person name="Fujita J."/>
            <person name="Nakamura S."/>
        </authorList>
    </citation>
    <scope>NUCLEOTIDE SEQUENCE [LARGE SCALE GENOMIC DNA]</scope>
    <source>
        <strain evidence="2 4">JCM 12375</strain>
    </source>
</reference>
<dbReference type="RefSeq" id="WP_131524771.1">
    <property type="nucleotide sequence ID" value="NZ_AP022567.1"/>
</dbReference>
<dbReference type="EMBL" id="AP022567">
    <property type="protein sequence ID" value="BBX36217.1"/>
    <property type="molecule type" value="Genomic_DNA"/>
</dbReference>
<evidence type="ECO:0000313" key="3">
    <source>
        <dbReference type="EMBL" id="BDY31042.1"/>
    </source>
</evidence>
<reference evidence="3" key="3">
    <citation type="submission" date="2023-03" db="EMBL/GenBank/DDBJ databases">
        <title>Draft genome sequence of a Mycolicibacterium mageritense strain H4_3_1 isolated from a hybrid biological-inorganic system reactor.</title>
        <authorList>
            <person name="Feng X."/>
            <person name="Kazama D."/>
            <person name="Sato K."/>
            <person name="Kobayashi H."/>
        </authorList>
    </citation>
    <scope>NUCLEOTIDE SEQUENCE</scope>
    <source>
        <strain evidence="3">H4_3_1</strain>
    </source>
</reference>
<evidence type="ECO:0000313" key="2">
    <source>
        <dbReference type="EMBL" id="BBX36217.1"/>
    </source>
</evidence>
<dbReference type="Proteomes" id="UP000465622">
    <property type="component" value="Chromosome"/>
</dbReference>
<sequence>MGSRELVEGLLWRARAGIRVEGPPLRAGHGMADAAYRPPALPYASVVGPLNIELEPDRDPPRSVYLPVQAPGYLAGAERTAADPIPAPGQLVLRLDGDTIVTAAVNFGALSGESAAAEGVGLQAASVLETALRSGTFTQNGAAVTDQERLAELALVTARWDVARRRFVVASGRRGVVVGPDLMQRQPSSVELAEPAGTVAAALGFAATTTVRAPGRLIRHRRPTPTAVAVDVRVDLWSGSQSELASVLDAWTRSTATRGQLLVRPAILAEDVSPTDTSVRLLSPAEPAACTTIALLDVIDDAVTDRKTGRAARLVGAGAQVTDGALALTAAQRAELDFFELPPIPVAWAPDTPSANGYSATIGLSVSAGAVGATVRVLTVLGPGAGGAIGQGRTALRLDVGFVAAGAELRASAMRAGAGDFTPVSATVSTAALAAGMQIHVALDSRRGALRISVDGEQVGDGGVSPAGRPVGGPGMRLVLGPPPGAPQNQSNLAVQHVHLHGAPVGPPDPRLRPAAAPAAAWSPGDPFVLARSTDGVTAVGDGVAATVLGVQGDRVLLDRPVQAAFPRTDSIAYRRSEFFSQRALRRSDDLMNQLYRMSAEYRVSTVLDELEAGISSPLVESVDLQVRDFARLAAELGAPGEPVFSGRPAGETPGTTAVFTTNPPRSAKTTPETEPALQPTEASHG</sequence>
<evidence type="ECO:0000256" key="1">
    <source>
        <dbReference type="SAM" id="MobiDB-lite"/>
    </source>
</evidence>
<feature type="region of interest" description="Disordered" evidence="1">
    <location>
        <begin position="641"/>
        <end position="686"/>
    </location>
</feature>
<feature type="compositionally biased region" description="Polar residues" evidence="1">
    <location>
        <begin position="654"/>
        <end position="673"/>
    </location>
</feature>
<evidence type="ECO:0000313" key="5">
    <source>
        <dbReference type="Proteomes" id="UP001241092"/>
    </source>
</evidence>
<reference evidence="2" key="2">
    <citation type="submission" date="2020-02" db="EMBL/GenBank/DDBJ databases">
        <authorList>
            <person name="Matsumoto Y."/>
            <person name="Kinjo T."/>
            <person name="Motooka D."/>
            <person name="Nabeya D."/>
            <person name="Jung N."/>
            <person name="Uechi K."/>
            <person name="Horii T."/>
            <person name="Iida T."/>
            <person name="Fujita J."/>
            <person name="Nakamura S."/>
        </authorList>
    </citation>
    <scope>NUCLEOTIDE SEQUENCE</scope>
    <source>
        <strain evidence="2">JCM 12375</strain>
    </source>
</reference>
<gene>
    <name evidence="3" type="ORF">hbim_04994</name>
    <name evidence="2" type="ORF">MMAGJ_54990</name>
</gene>
<evidence type="ECO:0000313" key="4">
    <source>
        <dbReference type="Proteomes" id="UP000465622"/>
    </source>
</evidence>
<dbReference type="Proteomes" id="UP001241092">
    <property type="component" value="Chromosome"/>
</dbReference>
<name>A0AAI8TYV0_MYCME</name>
<proteinExistence type="predicted"/>
<dbReference type="EMBL" id="AP027452">
    <property type="protein sequence ID" value="BDY31042.1"/>
    <property type="molecule type" value="Genomic_DNA"/>
</dbReference>
<dbReference type="AlphaFoldDB" id="A0AAI8TYV0"/>
<keyword evidence="4" id="KW-1185">Reference proteome</keyword>
<accession>A0AAI8TYV0</accession>